<dbReference type="EMBL" id="CM001217">
    <property type="protein sequence ID" value="AES60365.2"/>
    <property type="molecule type" value="Genomic_DNA"/>
</dbReference>
<dbReference type="EnsemblPlants" id="AES60365">
    <property type="protein sequence ID" value="AES60365"/>
    <property type="gene ID" value="MTR_1g044520"/>
</dbReference>
<accession>A0A0C3UMM8</accession>
<gene>
    <name evidence="1" type="ordered locus">MTR_1g044520</name>
</gene>
<accession>G7I618</accession>
<organism evidence="1 3">
    <name type="scientific">Medicago truncatula</name>
    <name type="common">Barrel medic</name>
    <name type="synonym">Medicago tribuloides</name>
    <dbReference type="NCBI Taxonomy" id="3880"/>
    <lineage>
        <taxon>Eukaryota</taxon>
        <taxon>Viridiplantae</taxon>
        <taxon>Streptophyta</taxon>
        <taxon>Embryophyta</taxon>
        <taxon>Tracheophyta</taxon>
        <taxon>Spermatophyta</taxon>
        <taxon>Magnoliopsida</taxon>
        <taxon>eudicotyledons</taxon>
        <taxon>Gunneridae</taxon>
        <taxon>Pentapetalae</taxon>
        <taxon>rosids</taxon>
        <taxon>fabids</taxon>
        <taxon>Fabales</taxon>
        <taxon>Fabaceae</taxon>
        <taxon>Papilionoideae</taxon>
        <taxon>50 kb inversion clade</taxon>
        <taxon>NPAAA clade</taxon>
        <taxon>Hologalegina</taxon>
        <taxon>IRL clade</taxon>
        <taxon>Trifolieae</taxon>
        <taxon>Medicago</taxon>
    </lineage>
</organism>
<name>G7I618_MEDTR</name>
<reference evidence="1 3" key="1">
    <citation type="journal article" date="2011" name="Nature">
        <title>The Medicago genome provides insight into the evolution of rhizobial symbioses.</title>
        <authorList>
            <person name="Young N.D."/>
            <person name="Debelle F."/>
            <person name="Oldroyd G.E."/>
            <person name="Geurts R."/>
            <person name="Cannon S.B."/>
            <person name="Udvardi M.K."/>
            <person name="Benedito V.A."/>
            <person name="Mayer K.F."/>
            <person name="Gouzy J."/>
            <person name="Schoof H."/>
            <person name="Van de Peer Y."/>
            <person name="Proost S."/>
            <person name="Cook D.R."/>
            <person name="Meyers B.C."/>
            <person name="Spannagl M."/>
            <person name="Cheung F."/>
            <person name="De Mita S."/>
            <person name="Krishnakumar V."/>
            <person name="Gundlach H."/>
            <person name="Zhou S."/>
            <person name="Mudge J."/>
            <person name="Bharti A.K."/>
            <person name="Murray J.D."/>
            <person name="Naoumkina M.A."/>
            <person name="Rosen B."/>
            <person name="Silverstein K.A."/>
            <person name="Tang H."/>
            <person name="Rombauts S."/>
            <person name="Zhao P.X."/>
            <person name="Zhou P."/>
            <person name="Barbe V."/>
            <person name="Bardou P."/>
            <person name="Bechner M."/>
            <person name="Bellec A."/>
            <person name="Berger A."/>
            <person name="Berges H."/>
            <person name="Bidwell S."/>
            <person name="Bisseling T."/>
            <person name="Choisne N."/>
            <person name="Couloux A."/>
            <person name="Denny R."/>
            <person name="Deshpande S."/>
            <person name="Dai X."/>
            <person name="Doyle J.J."/>
            <person name="Dudez A.M."/>
            <person name="Farmer A.D."/>
            <person name="Fouteau S."/>
            <person name="Franken C."/>
            <person name="Gibelin C."/>
            <person name="Gish J."/>
            <person name="Goldstein S."/>
            <person name="Gonzalez A.J."/>
            <person name="Green P.J."/>
            <person name="Hallab A."/>
            <person name="Hartog M."/>
            <person name="Hua A."/>
            <person name="Humphray S.J."/>
            <person name="Jeong D.H."/>
            <person name="Jing Y."/>
            <person name="Jocker A."/>
            <person name="Kenton S.M."/>
            <person name="Kim D.J."/>
            <person name="Klee K."/>
            <person name="Lai H."/>
            <person name="Lang C."/>
            <person name="Lin S."/>
            <person name="Macmil S.L."/>
            <person name="Magdelenat G."/>
            <person name="Matthews L."/>
            <person name="McCorrison J."/>
            <person name="Monaghan E.L."/>
            <person name="Mun J.H."/>
            <person name="Najar F.Z."/>
            <person name="Nicholson C."/>
            <person name="Noirot C."/>
            <person name="O'Bleness M."/>
            <person name="Paule C.R."/>
            <person name="Poulain J."/>
            <person name="Prion F."/>
            <person name="Qin B."/>
            <person name="Qu C."/>
            <person name="Retzel E.F."/>
            <person name="Riddle C."/>
            <person name="Sallet E."/>
            <person name="Samain S."/>
            <person name="Samson N."/>
            <person name="Sanders I."/>
            <person name="Saurat O."/>
            <person name="Scarpelli C."/>
            <person name="Schiex T."/>
            <person name="Segurens B."/>
            <person name="Severin A.J."/>
            <person name="Sherrier D.J."/>
            <person name="Shi R."/>
            <person name="Sims S."/>
            <person name="Singer S.R."/>
            <person name="Sinharoy S."/>
            <person name="Sterck L."/>
            <person name="Viollet A."/>
            <person name="Wang B.B."/>
            <person name="Wang K."/>
            <person name="Wang M."/>
            <person name="Wang X."/>
            <person name="Warfsmann J."/>
            <person name="Weissenbach J."/>
            <person name="White D.D."/>
            <person name="White J.D."/>
            <person name="Wiley G.B."/>
            <person name="Wincker P."/>
            <person name="Xing Y."/>
            <person name="Yang L."/>
            <person name="Yao Z."/>
            <person name="Ying F."/>
            <person name="Zhai J."/>
            <person name="Zhou L."/>
            <person name="Zuber A."/>
            <person name="Denarie J."/>
            <person name="Dixon R.A."/>
            <person name="May G.D."/>
            <person name="Schwartz D.C."/>
            <person name="Rogers J."/>
            <person name="Quetier F."/>
            <person name="Town C.D."/>
            <person name="Roe B.A."/>
        </authorList>
    </citation>
    <scope>NUCLEOTIDE SEQUENCE [LARGE SCALE GENOMIC DNA]</scope>
    <source>
        <strain evidence="1">A17</strain>
        <strain evidence="2 3">cv. Jemalong A17</strain>
    </source>
</reference>
<dbReference type="Gene3D" id="3.40.50.150">
    <property type="entry name" value="Vaccinia Virus protein VP39"/>
    <property type="match status" value="1"/>
</dbReference>
<dbReference type="eggNOG" id="ENOG502QS47">
    <property type="taxonomic scope" value="Eukaryota"/>
</dbReference>
<dbReference type="Gene3D" id="3.50.50.60">
    <property type="entry name" value="FAD/NAD(P)-binding domain"/>
    <property type="match status" value="1"/>
</dbReference>
<dbReference type="InterPro" id="IPR029063">
    <property type="entry name" value="SAM-dependent_MTases_sf"/>
</dbReference>
<dbReference type="AlphaFoldDB" id="G7I618"/>
<sequence length="825" mass="94029">MRVAVVGAGISGLVSAYVLAKAGVNVVLYEKEDHLGEEGIHGNTQQYAFDFDHMGFMLLNPVNYPNIMELFDSLEVDKKLSYLSTSVSLDNGKGYEWGTQNGLSSLFAQKKNVINPYFWKMIKEVSKFKEDVLSYLDIVETNQDIEHNETMEHFIKSRGYSELFQKAYLIPLCCSIWPWPCSSPEGVMSFSSFSVLTFLSNHHLLQLIYSPQCKIVRWNSQNFIKKVKEKLASENCQIKVNCEVHLVSTSDKGCVVLCKDGSEEMYDSCIIAVHAPDVLKILGDEATSDECRILGAFQYVYCDTFLLNDSVCVTYWIDILQNVEETSGPSFITVNPNQTPQNTLFKWSTGHLVPTVAASKASHELNHIQGKRKIWFSGVYQGYAYHGDELKAGMDAAYDILGRICSLQRNLKYIVPSWTEVGARLFVTRFLSAYITTGCLMLLEDGGTIFTFEGSKKKCSLKSVLRIHNPQFYWKVMTNSDLGLASILIANRDFNLSNSTLKNRGWWTPVFFTAGLASAKFFIKHVSRKNTVTQARRNISMHYDLSNDLFACFLDEKMQYSCGVFKDEYEDLKDAQKRKISILIEKAQIDRKHEILDIGCGWGGFAIEVVKKVGCKYTGITLSEEQLKYAENKVKDAGLQEHITFLLCEYRQLSKTKKYDRIVSCEMIEAVGHEYMEEFFGCCDSVLADDGLLVLQFTSIPDERYDAYRRSSEFIKEYIFPGCCIPSLSRVTLAMAAASRLCVEHAENIGIHYYPTLRWWRKNFMENHSKILALGFDEKFIRIWEYYFDYCAAGFKSRTLGNYQMVFSRPGNKTAFSNLDKKMAS</sequence>
<reference evidence="2" key="3">
    <citation type="submission" date="2015-04" db="UniProtKB">
        <authorList>
            <consortium name="EnsemblPlants"/>
        </authorList>
    </citation>
    <scope>IDENTIFICATION</scope>
    <source>
        <strain evidence="2">cv. Jemalong A17</strain>
    </source>
</reference>
<dbReference type="PANTHER" id="PTHR43675">
    <property type="entry name" value="ARSENITE METHYLTRANSFERASE"/>
    <property type="match status" value="1"/>
</dbReference>
<evidence type="ECO:0000313" key="2">
    <source>
        <dbReference type="EnsemblPlants" id="AES60365"/>
    </source>
</evidence>
<dbReference type="HOGENOM" id="CLU_008662_2_0_1"/>
<dbReference type="GO" id="GO:0008168">
    <property type="term" value="F:methyltransferase activity"/>
    <property type="evidence" value="ECO:0000318"/>
    <property type="project" value="GO_Central"/>
</dbReference>
<dbReference type="Pfam" id="PF02353">
    <property type="entry name" value="CMAS"/>
    <property type="match status" value="1"/>
</dbReference>
<dbReference type="PANTHER" id="PTHR43675:SF30">
    <property type="entry name" value="CYCLOPROPANE-FATTY-ACYL-PHOSPHOLIPID SYNTHASE"/>
    <property type="match status" value="1"/>
</dbReference>
<dbReference type="CDD" id="cd02440">
    <property type="entry name" value="AdoMet_MTases"/>
    <property type="match status" value="1"/>
</dbReference>
<keyword evidence="3" id="KW-1185">Reference proteome</keyword>
<dbReference type="STRING" id="3880.G7I618"/>
<dbReference type="InterPro" id="IPR036188">
    <property type="entry name" value="FAD/NAD-bd_sf"/>
</dbReference>
<dbReference type="SUPFAM" id="SSF51905">
    <property type="entry name" value="FAD/NAD(P)-binding domain"/>
    <property type="match status" value="1"/>
</dbReference>
<evidence type="ECO:0000313" key="3">
    <source>
        <dbReference type="Proteomes" id="UP000002051"/>
    </source>
</evidence>
<dbReference type="InterPro" id="IPR026669">
    <property type="entry name" value="Arsenite_MeTrfase-like"/>
</dbReference>
<proteinExistence type="predicted"/>
<dbReference type="Proteomes" id="UP000002051">
    <property type="component" value="Unassembled WGS sequence"/>
</dbReference>
<evidence type="ECO:0000313" key="1">
    <source>
        <dbReference type="EMBL" id="AES60365.2"/>
    </source>
</evidence>
<dbReference type="Pfam" id="PF13450">
    <property type="entry name" value="NAD_binding_8"/>
    <property type="match status" value="1"/>
</dbReference>
<dbReference type="SUPFAM" id="SSF53335">
    <property type="entry name" value="S-adenosyl-L-methionine-dependent methyltransferases"/>
    <property type="match status" value="1"/>
</dbReference>
<protein>
    <submittedName>
        <fullName evidence="1">Cyclopropane-fatty-acyl-phospholipid synthase</fullName>
    </submittedName>
</protein>
<reference evidence="1 3" key="2">
    <citation type="journal article" date="2014" name="BMC Genomics">
        <title>An improved genome release (version Mt4.0) for the model legume Medicago truncatula.</title>
        <authorList>
            <person name="Tang H."/>
            <person name="Krishnakumar V."/>
            <person name="Bidwell S."/>
            <person name="Rosen B."/>
            <person name="Chan A."/>
            <person name="Zhou S."/>
            <person name="Gentzbittel L."/>
            <person name="Childs K.L."/>
            <person name="Yandell M."/>
            <person name="Gundlach H."/>
            <person name="Mayer K.F."/>
            <person name="Schwartz D.C."/>
            <person name="Town C.D."/>
        </authorList>
    </citation>
    <scope>GENOME REANNOTATION</scope>
    <source>
        <strain evidence="2 3">cv. Jemalong A17</strain>
    </source>
</reference>
<dbReference type="PaxDb" id="3880-AES60365"/>